<dbReference type="OrthoDB" id="8300278at2759"/>
<keyword evidence="5 20" id="KW-0500">Molybdenum</keyword>
<dbReference type="Gene3D" id="3.30.365.10">
    <property type="entry name" value="Aldehyde oxidase/xanthine dehydrogenase, molybdopterin binding domain"/>
    <property type="match status" value="4"/>
</dbReference>
<dbReference type="InterPro" id="IPR008274">
    <property type="entry name" value="AldOxase/xan_DH_MoCoBD1"/>
</dbReference>
<evidence type="ECO:0000256" key="19">
    <source>
        <dbReference type="PIRSR" id="PIRSR000127-2"/>
    </source>
</evidence>
<dbReference type="GO" id="GO:0071949">
    <property type="term" value="F:FAD binding"/>
    <property type="evidence" value="ECO:0007669"/>
    <property type="project" value="InterPro"/>
</dbReference>
<dbReference type="GO" id="GO:0004854">
    <property type="term" value="F:xanthine dehydrogenase activity"/>
    <property type="evidence" value="ECO:0007669"/>
    <property type="project" value="UniProtKB-EC"/>
</dbReference>
<comment type="catalytic activity">
    <reaction evidence="16">
        <text>xanthine + NAD(+) + H2O = urate + NADH + H(+)</text>
        <dbReference type="Rhea" id="RHEA:16669"/>
        <dbReference type="ChEBI" id="CHEBI:15377"/>
        <dbReference type="ChEBI" id="CHEBI:15378"/>
        <dbReference type="ChEBI" id="CHEBI:17712"/>
        <dbReference type="ChEBI" id="CHEBI:17775"/>
        <dbReference type="ChEBI" id="CHEBI:57540"/>
        <dbReference type="ChEBI" id="CHEBI:57945"/>
        <dbReference type="EC" id="1.17.1.4"/>
    </reaction>
</comment>
<dbReference type="InterPro" id="IPR000674">
    <property type="entry name" value="Ald_Oxase/Xan_DH_a/b"/>
</dbReference>
<dbReference type="InterPro" id="IPR016208">
    <property type="entry name" value="Ald_Oxase/xanthine_DH-like"/>
</dbReference>
<feature type="binding site" evidence="20">
    <location>
        <position position="957"/>
    </location>
    <ligand>
        <name>Mo-molybdopterin</name>
        <dbReference type="ChEBI" id="CHEBI:71302"/>
    </ligand>
    <ligandPart>
        <name>Mo</name>
        <dbReference type="ChEBI" id="CHEBI:28685"/>
    </ligandPart>
</feature>
<dbReference type="InterPro" id="IPR036884">
    <property type="entry name" value="2Fe-2S-bd_dom_sf"/>
</dbReference>
<comment type="similarity">
    <text evidence="3">Belongs to the xanthine dehydrogenase family.</text>
</comment>
<comment type="subcellular location">
    <subcellularLocation>
        <location evidence="2">Peroxisome</location>
    </subcellularLocation>
</comment>
<feature type="binding site" evidence="19">
    <location>
        <position position="847"/>
    </location>
    <ligand>
        <name>substrate</name>
    </ligand>
</feature>
<evidence type="ECO:0000256" key="21">
    <source>
        <dbReference type="SAM" id="MobiDB-lite"/>
    </source>
</evidence>
<feature type="binding site" evidence="19">
    <location>
        <position position="448"/>
    </location>
    <ligand>
        <name>FAD</name>
        <dbReference type="ChEBI" id="CHEBI:57692"/>
    </ligand>
</feature>
<evidence type="ECO:0000256" key="6">
    <source>
        <dbReference type="ARBA" id="ARBA00022630"/>
    </source>
</evidence>
<evidence type="ECO:0000256" key="13">
    <source>
        <dbReference type="ARBA" id="ARBA00023027"/>
    </source>
</evidence>
<dbReference type="GO" id="GO:0005777">
    <property type="term" value="C:peroxisome"/>
    <property type="evidence" value="ECO:0007669"/>
    <property type="project" value="UniProtKB-SubCell"/>
</dbReference>
<reference evidence="24" key="1">
    <citation type="submission" date="2021-01" db="EMBL/GenBank/DDBJ databases">
        <title>Adiantum capillus-veneris genome.</title>
        <authorList>
            <person name="Fang Y."/>
            <person name="Liao Q."/>
        </authorList>
    </citation>
    <scope>NUCLEOTIDE SEQUENCE</scope>
    <source>
        <strain evidence="24">H3</strain>
        <tissue evidence="24">Leaf</tissue>
    </source>
</reference>
<feature type="binding site" evidence="20">
    <location>
        <position position="1124"/>
    </location>
    <ligand>
        <name>Mo-molybdopterin</name>
        <dbReference type="ChEBI" id="CHEBI:71302"/>
    </ligand>
    <ligandPart>
        <name>Mo</name>
        <dbReference type="ChEBI" id="CHEBI:28685"/>
    </ligandPart>
</feature>
<dbReference type="SUPFAM" id="SSF56003">
    <property type="entry name" value="Molybdenum cofactor-binding domain"/>
    <property type="match status" value="1"/>
</dbReference>
<feature type="binding site" evidence="20">
    <location>
        <position position="119"/>
    </location>
    <ligand>
        <name>[2Fe-2S] cluster</name>
        <dbReference type="ChEBI" id="CHEBI:190135"/>
        <label>2</label>
    </ligand>
</feature>
<name>A0A9D4ZGL9_ADICA</name>
<comment type="catalytic activity">
    <reaction evidence="17">
        <text>hypoxanthine + NAD(+) + H2O = xanthine + NADH + H(+)</text>
        <dbReference type="Rhea" id="RHEA:24670"/>
        <dbReference type="ChEBI" id="CHEBI:15377"/>
        <dbReference type="ChEBI" id="CHEBI:15378"/>
        <dbReference type="ChEBI" id="CHEBI:17368"/>
        <dbReference type="ChEBI" id="CHEBI:17712"/>
        <dbReference type="ChEBI" id="CHEBI:57540"/>
        <dbReference type="ChEBI" id="CHEBI:57945"/>
        <dbReference type="EC" id="1.17.1.4"/>
    </reaction>
</comment>
<feature type="binding site" evidence="20">
    <location>
        <position position="49"/>
    </location>
    <ligand>
        <name>[2Fe-2S] cluster</name>
        <dbReference type="ChEBI" id="CHEBI:190135"/>
        <label>1</label>
    </ligand>
</feature>
<feature type="binding site" evidence="19">
    <location>
        <position position="925"/>
    </location>
    <ligand>
        <name>substrate</name>
    </ligand>
</feature>
<dbReference type="PROSITE" id="PS51085">
    <property type="entry name" value="2FE2S_FER_2"/>
    <property type="match status" value="1"/>
</dbReference>
<feature type="binding site" evidence="20">
    <location>
        <position position="122"/>
    </location>
    <ligand>
        <name>[2Fe-2S] cluster</name>
        <dbReference type="ChEBI" id="CHEBI:190135"/>
        <label>2</label>
    </ligand>
</feature>
<evidence type="ECO:0000256" key="8">
    <source>
        <dbReference type="ARBA" id="ARBA00022723"/>
    </source>
</evidence>
<evidence type="ECO:0000256" key="17">
    <source>
        <dbReference type="ARBA" id="ARBA00049517"/>
    </source>
</evidence>
<dbReference type="SUPFAM" id="SSF55447">
    <property type="entry name" value="CO dehydrogenase flavoprotein C-terminal domain-like"/>
    <property type="match status" value="1"/>
</dbReference>
<feature type="domain" description="FAD-binding PCMH-type" evidence="23">
    <location>
        <begin position="273"/>
        <end position="458"/>
    </location>
</feature>
<dbReference type="InterPro" id="IPR036318">
    <property type="entry name" value="FAD-bd_PCMH-like_sf"/>
</dbReference>
<dbReference type="Pfam" id="PF03450">
    <property type="entry name" value="CO_deh_flav_C"/>
    <property type="match status" value="1"/>
</dbReference>
<feature type="binding site" evidence="19">
    <location>
        <begin position="301"/>
        <end position="308"/>
    </location>
    <ligand>
        <name>FAD</name>
        <dbReference type="ChEBI" id="CHEBI:57692"/>
    </ligand>
</feature>
<evidence type="ECO:0000256" key="4">
    <source>
        <dbReference type="ARBA" id="ARBA00013123"/>
    </source>
</evidence>
<keyword evidence="14" id="KW-0576">Peroxisome</keyword>
<feature type="binding site" evidence="20">
    <location>
        <position position="57"/>
    </location>
    <ligand>
        <name>[2Fe-2S] cluster</name>
        <dbReference type="ChEBI" id="CHEBI:190135"/>
        <label>1</label>
    </ligand>
</feature>
<dbReference type="FunFam" id="3.10.20.30:FF:000015">
    <property type="entry name" value="Aldehyde oxidase 1"/>
    <property type="match status" value="1"/>
</dbReference>
<dbReference type="GO" id="GO:0006145">
    <property type="term" value="P:purine nucleobase catabolic process"/>
    <property type="evidence" value="ECO:0007669"/>
    <property type="project" value="UniProtKB-ARBA"/>
</dbReference>
<feature type="binding site" evidence="20">
    <location>
        <position position="812"/>
    </location>
    <ligand>
        <name>Mo-molybdopterin</name>
        <dbReference type="ChEBI" id="CHEBI:71302"/>
    </ligand>
    <ligandPart>
        <name>Mo</name>
        <dbReference type="ChEBI" id="CHEBI:28685"/>
    </ligandPart>
</feature>
<feature type="binding site" evidence="19">
    <location>
        <position position="466"/>
    </location>
    <ligand>
        <name>FAD</name>
        <dbReference type="ChEBI" id="CHEBI:57692"/>
    </ligand>
</feature>
<feature type="binding site" evidence="20">
    <location>
        <position position="843"/>
    </location>
    <ligand>
        <name>Mo-molybdopterin</name>
        <dbReference type="ChEBI" id="CHEBI:71302"/>
    </ligand>
    <ligandPart>
        <name>Mo</name>
        <dbReference type="ChEBI" id="CHEBI:28685"/>
    </ligandPart>
</feature>
<evidence type="ECO:0000256" key="9">
    <source>
        <dbReference type="ARBA" id="ARBA00022827"/>
    </source>
</evidence>
<keyword evidence="7 20" id="KW-0001">2Fe-2S</keyword>
<keyword evidence="25" id="KW-1185">Reference proteome</keyword>
<dbReference type="FunFam" id="3.30.43.10:FF:000001">
    <property type="entry name" value="Xanthine dehydrogenase/oxidase"/>
    <property type="match status" value="1"/>
</dbReference>
<dbReference type="InterPro" id="IPR005107">
    <property type="entry name" value="CO_DH_flav_C"/>
</dbReference>
<dbReference type="InterPro" id="IPR037165">
    <property type="entry name" value="AldOxase/xan_DH_Mopterin-bd_sf"/>
</dbReference>
<dbReference type="EC" id="1.17.1.4" evidence="4"/>
<dbReference type="PANTHER" id="PTHR45444">
    <property type="entry name" value="XANTHINE DEHYDROGENASE"/>
    <property type="match status" value="1"/>
</dbReference>
<feature type="binding site" evidence="19">
    <location>
        <position position="1055"/>
    </location>
    <ligand>
        <name>substrate</name>
    </ligand>
</feature>
<dbReference type="FunFam" id="3.30.365.10:FF:000003">
    <property type="entry name" value="Aldehyde oxidase 1"/>
    <property type="match status" value="1"/>
</dbReference>
<proteinExistence type="inferred from homology"/>
<evidence type="ECO:0000256" key="1">
    <source>
        <dbReference type="ARBA" id="ARBA00001974"/>
    </source>
</evidence>
<dbReference type="SUPFAM" id="SSF54665">
    <property type="entry name" value="CO dehydrogenase molybdoprotein N-domain-like"/>
    <property type="match status" value="1"/>
</dbReference>
<evidence type="ECO:0000256" key="7">
    <source>
        <dbReference type="ARBA" id="ARBA00022714"/>
    </source>
</evidence>
<evidence type="ECO:0000256" key="12">
    <source>
        <dbReference type="ARBA" id="ARBA00023014"/>
    </source>
</evidence>
<evidence type="ECO:0000313" key="24">
    <source>
        <dbReference type="EMBL" id="KAI5072490.1"/>
    </source>
</evidence>
<accession>A0A9D4ZGL9</accession>
<dbReference type="Pfam" id="PF20256">
    <property type="entry name" value="MoCoBD_2"/>
    <property type="match status" value="1"/>
</dbReference>
<dbReference type="Proteomes" id="UP000886520">
    <property type="component" value="Chromosome 12"/>
</dbReference>
<feature type="region of interest" description="Disordered" evidence="21">
    <location>
        <begin position="216"/>
        <end position="239"/>
    </location>
</feature>
<dbReference type="PROSITE" id="PS51387">
    <property type="entry name" value="FAD_PCMH"/>
    <property type="match status" value="1"/>
</dbReference>
<feature type="binding site" evidence="20">
    <location>
        <position position="155"/>
    </location>
    <ligand>
        <name>[2Fe-2S] cluster</name>
        <dbReference type="ChEBI" id="CHEBI:190135"/>
        <label>2</label>
    </ligand>
</feature>
<dbReference type="InterPro" id="IPR016169">
    <property type="entry name" value="FAD-bd_PCMH_sub2"/>
</dbReference>
<dbReference type="Gene3D" id="3.90.1170.50">
    <property type="entry name" value="Aldehyde oxidase/xanthine dehydrogenase, a/b hammerhead"/>
    <property type="match status" value="1"/>
</dbReference>
<dbReference type="InterPro" id="IPR036856">
    <property type="entry name" value="Ald_Oxase/Xan_DH_a/b_sf"/>
</dbReference>
<keyword evidence="9 19" id="KW-0274">FAD</keyword>
<feature type="domain" description="2Fe-2S ferredoxin-type" evidence="22">
    <location>
        <begin position="11"/>
        <end position="97"/>
    </location>
</feature>
<dbReference type="PIRSF" id="PIRSF000127">
    <property type="entry name" value="Xanthine_DH"/>
    <property type="match status" value="1"/>
</dbReference>
<dbReference type="InterPro" id="IPR012675">
    <property type="entry name" value="Beta-grasp_dom_sf"/>
</dbReference>
<comment type="cofactor">
    <cofactor evidence="15">
        <name>[2Fe-2S] cluster</name>
        <dbReference type="ChEBI" id="CHEBI:190135"/>
    </cofactor>
</comment>
<dbReference type="FunFam" id="3.30.365.10:FF:000002">
    <property type="entry name" value="Xanthine dehydrogenase oxidase"/>
    <property type="match status" value="1"/>
</dbReference>
<keyword evidence="11 20" id="KW-0408">Iron</keyword>
<gene>
    <name evidence="24" type="ORF">GOP47_0012596</name>
</gene>
<evidence type="ECO:0000259" key="22">
    <source>
        <dbReference type="PROSITE" id="PS51085"/>
    </source>
</evidence>
<dbReference type="FunFam" id="3.30.365.10:FF:000004">
    <property type="entry name" value="Xanthine dehydrogenase oxidase"/>
    <property type="match status" value="1"/>
</dbReference>
<feature type="compositionally biased region" description="Polar residues" evidence="21">
    <location>
        <begin position="216"/>
        <end position="226"/>
    </location>
</feature>
<feature type="binding site" evidence="19">
    <location>
        <begin position="391"/>
        <end position="395"/>
    </location>
    <ligand>
        <name>FAD</name>
        <dbReference type="ChEBI" id="CHEBI:57692"/>
    </ligand>
</feature>
<dbReference type="FunFam" id="3.30.465.10:FF:000004">
    <property type="entry name" value="Xanthine dehydrogenase/oxidase"/>
    <property type="match status" value="1"/>
</dbReference>
<evidence type="ECO:0000256" key="14">
    <source>
        <dbReference type="ARBA" id="ARBA00023140"/>
    </source>
</evidence>
<dbReference type="Gene3D" id="3.30.465.10">
    <property type="match status" value="1"/>
</dbReference>
<dbReference type="Gene3D" id="3.30.43.10">
    <property type="entry name" value="Uridine Diphospho-n-acetylenolpyruvylglucosamine Reductase, domain 2"/>
    <property type="match status" value="1"/>
</dbReference>
<protein>
    <recommendedName>
        <fullName evidence="4">xanthine dehydrogenase</fullName>
        <ecNumber evidence="4">1.17.1.4</ecNumber>
    </recommendedName>
</protein>
<dbReference type="Gene3D" id="3.10.20.30">
    <property type="match status" value="1"/>
</dbReference>
<dbReference type="InterPro" id="IPR016167">
    <property type="entry name" value="FAD-bd_PCMH_sub1"/>
</dbReference>
<dbReference type="Gene3D" id="1.10.150.120">
    <property type="entry name" value="[2Fe-2S]-binding domain"/>
    <property type="match status" value="1"/>
</dbReference>
<dbReference type="EMBL" id="JABFUD020000012">
    <property type="protein sequence ID" value="KAI5072490.1"/>
    <property type="molecule type" value="Genomic_DNA"/>
</dbReference>
<evidence type="ECO:0000256" key="3">
    <source>
        <dbReference type="ARBA" id="ARBA00006849"/>
    </source>
</evidence>
<dbReference type="Pfam" id="PF01315">
    <property type="entry name" value="Ald_Xan_dh_C"/>
    <property type="match status" value="1"/>
</dbReference>
<dbReference type="Pfam" id="PF01799">
    <property type="entry name" value="Fer2_2"/>
    <property type="match status" value="1"/>
</dbReference>
<dbReference type="GO" id="GO:0005506">
    <property type="term" value="F:iron ion binding"/>
    <property type="evidence" value="ECO:0007669"/>
    <property type="project" value="InterPro"/>
</dbReference>
<evidence type="ECO:0000256" key="15">
    <source>
        <dbReference type="ARBA" id="ARBA00034078"/>
    </source>
</evidence>
<keyword evidence="8 20" id="KW-0479">Metal-binding</keyword>
<dbReference type="Pfam" id="PF02738">
    <property type="entry name" value="MoCoBD_1"/>
    <property type="match status" value="1"/>
</dbReference>
<dbReference type="SMART" id="SM01092">
    <property type="entry name" value="CO_deh_flav_C"/>
    <property type="match status" value="1"/>
</dbReference>
<feature type="binding site" evidence="19">
    <location>
        <position position="381"/>
    </location>
    <ligand>
        <name>FAD</name>
        <dbReference type="ChEBI" id="CHEBI:57692"/>
    </ligand>
</feature>
<feature type="binding site" evidence="19">
    <location>
        <position position="959"/>
    </location>
    <ligand>
        <name>substrate</name>
    </ligand>
</feature>
<dbReference type="SUPFAM" id="SSF56176">
    <property type="entry name" value="FAD-binding/transporter-associated domain-like"/>
    <property type="match status" value="1"/>
</dbReference>
<dbReference type="FunFam" id="3.30.365.10:FF:000001">
    <property type="entry name" value="Xanthine dehydrogenase oxidase"/>
    <property type="match status" value="1"/>
</dbReference>
<comment type="cofactor">
    <cofactor evidence="20">
        <name>[2Fe-2S] cluster</name>
        <dbReference type="ChEBI" id="CHEBI:190135"/>
    </cofactor>
    <text evidence="20">Binds 2 [2Fe-2S] clusters.</text>
</comment>
<comment type="cofactor">
    <cofactor evidence="1 19">
        <name>FAD</name>
        <dbReference type="ChEBI" id="CHEBI:57692"/>
    </cofactor>
</comment>
<dbReference type="SMART" id="SM01008">
    <property type="entry name" value="Ald_Xan_dh_C"/>
    <property type="match status" value="1"/>
</dbReference>
<evidence type="ECO:0000259" key="23">
    <source>
        <dbReference type="PROSITE" id="PS51387"/>
    </source>
</evidence>
<dbReference type="InterPro" id="IPR036010">
    <property type="entry name" value="2Fe-2S_ferredoxin-like_sf"/>
</dbReference>
<dbReference type="GO" id="GO:0051537">
    <property type="term" value="F:2 iron, 2 sulfur cluster binding"/>
    <property type="evidence" value="ECO:0007669"/>
    <property type="project" value="UniProtKB-KW"/>
</dbReference>
<evidence type="ECO:0000256" key="16">
    <source>
        <dbReference type="ARBA" id="ARBA00049017"/>
    </source>
</evidence>
<dbReference type="Pfam" id="PF00111">
    <property type="entry name" value="Fer2"/>
    <property type="match status" value="1"/>
</dbReference>
<feature type="binding site" evidence="20">
    <location>
        <position position="79"/>
    </location>
    <ligand>
        <name>[2Fe-2S] cluster</name>
        <dbReference type="ChEBI" id="CHEBI:190135"/>
        <label>1</label>
    </ligand>
</feature>
<dbReference type="SUPFAM" id="SSF54292">
    <property type="entry name" value="2Fe-2S ferredoxin-like"/>
    <property type="match status" value="1"/>
</dbReference>
<dbReference type="InterPro" id="IPR001041">
    <property type="entry name" value="2Fe-2S_ferredoxin-type"/>
</dbReference>
<evidence type="ECO:0000256" key="11">
    <source>
        <dbReference type="ARBA" id="ARBA00023004"/>
    </source>
</evidence>
<dbReference type="Gene3D" id="3.30.390.50">
    <property type="entry name" value="CO dehydrogenase flavoprotein, C-terminal domain"/>
    <property type="match status" value="1"/>
</dbReference>
<feature type="compositionally biased region" description="Polar residues" evidence="21">
    <location>
        <begin position="600"/>
        <end position="615"/>
    </location>
</feature>
<keyword evidence="6" id="KW-0285">Flavoprotein</keyword>
<dbReference type="Pfam" id="PF00941">
    <property type="entry name" value="FAD_binding_5"/>
    <property type="match status" value="1"/>
</dbReference>
<keyword evidence="10" id="KW-0560">Oxidoreductase</keyword>
<dbReference type="InterPro" id="IPR036683">
    <property type="entry name" value="CO_DH_flav_C_dom_sf"/>
</dbReference>
<evidence type="ECO:0000256" key="20">
    <source>
        <dbReference type="PIRSR" id="PIRSR000127-3"/>
    </source>
</evidence>
<evidence type="ECO:0000256" key="2">
    <source>
        <dbReference type="ARBA" id="ARBA00004275"/>
    </source>
</evidence>
<dbReference type="InterPro" id="IPR006058">
    <property type="entry name" value="2Fe2S_fd_BS"/>
</dbReference>
<comment type="cofactor">
    <cofactor evidence="20">
        <name>Mo-molybdopterin</name>
        <dbReference type="ChEBI" id="CHEBI:71302"/>
    </cofactor>
    <text evidence="20">Binds 1 Mo-molybdopterin (Mo-MPT) cofactor per subunit.</text>
</comment>
<keyword evidence="13" id="KW-0520">NAD</keyword>
<evidence type="ECO:0000256" key="10">
    <source>
        <dbReference type="ARBA" id="ARBA00023002"/>
    </source>
</evidence>
<dbReference type="PROSITE" id="PS00197">
    <property type="entry name" value="2FE2S_FER_1"/>
    <property type="match status" value="1"/>
</dbReference>
<evidence type="ECO:0000256" key="18">
    <source>
        <dbReference type="PIRSR" id="PIRSR000127-1"/>
    </source>
</evidence>
<feature type="region of interest" description="Disordered" evidence="21">
    <location>
        <begin position="596"/>
        <end position="615"/>
    </location>
</feature>
<organism evidence="24 25">
    <name type="scientific">Adiantum capillus-veneris</name>
    <name type="common">Maidenhair fern</name>
    <dbReference type="NCBI Taxonomy" id="13818"/>
    <lineage>
        <taxon>Eukaryota</taxon>
        <taxon>Viridiplantae</taxon>
        <taxon>Streptophyta</taxon>
        <taxon>Embryophyta</taxon>
        <taxon>Tracheophyta</taxon>
        <taxon>Polypodiopsida</taxon>
        <taxon>Polypodiidae</taxon>
        <taxon>Polypodiales</taxon>
        <taxon>Pteridineae</taxon>
        <taxon>Pteridaceae</taxon>
        <taxon>Vittarioideae</taxon>
        <taxon>Adiantum</taxon>
    </lineage>
</organism>
<sequence length="1377" mass="150693">MGSLGGLAADAPPILYVNGKRRILPLDIAHQTLLEYLRGLGLTGTKLGCGEGGCGACTVMISHFDPHQKSLIHRAVNACLTPVYSVEGMHVITIEGIGNSQRGLHPIQESLATQHGSQCGFCTPGFVMSMYALLRSRKGPPTEEEIEENLSGNLCRCTGYRPILDAFRVFAKTDDSVYSNEACNGTVAKKSVKVEKGTRICPSTGRPCDCNGNSQGQFSSTENPESQGHLCDSNGKAQGQSLGTDIKNASKTDSELIFPPELFSRTPQYLSLYGRDGILWFRPANLKDLLGLKHAHPDAKLIVGNTEVGIETRFKKVVYPVLISTTHVAEFNAINVRDDGVEIGSSVTLSRLLDVMRECMRERPAHETSACAAFIEQLRWFAGAQIRNVASVGGNICTASPISDLNPLWIASKSLFKLIDNKGSMKEVKAADFFVAYRKVAMDRNELLYSVFLPWTRKFEYVKEFKQAHRRDDDIALVNAGMRVFFTERDGTLVVKESTFVFGGVGPVPLSAKKTEAFLQDKEWKEETLQNVRATLREDIVIAENAPGGMAEFRSSLVASFFFKFFLLSSYKLEQQGKLVHNFPATYKSAVADYHKPPSRGSQSYQPSETSTAVGQPTMHLSARMQVTGEAEYTDDILMPPSGLHAALVLSTKPHAHIMSIDASETEMIAGFEGFFTAKDIPGGNDIGAIIADEELFATNVVTCVGQAIGIVVADTLENAKAAAQKVKIEYEELPAVLSIEDALKVGSFHPGTERLIQRGDVEACFASDDCDHIFEGTVRMGGQEHFYLEPNTSLVWTSDGGNEIFMASSTQSPQKHQKYVAHVLGIPMSKVVCKTKRIGGGFGGKETKSAFVAAAAAVPAYLLRKPVKLTLDRDIDMLITGQRHPFLGKYKVGYTKEGKVLALDLAIYNNGGNSLDLSHSVLDRAVFHSDNVYAIPNFRVFGRVCFTNLASNTAFRGFGGPQGMIIAENWIERIARSLNTPPEKIRELNFQEEGYELHYGQRVEHNTLHRVWDGVKESCEFEKRRSLVEIFNEQHKWRKRGVAMVPTKFGISFTAKFMNQAGALVQVYTDGTVLVTHGGVEMGQGLHTKVAQIAAASFGIPMSSVFISETSTDKVPNASPTAASASSDMYGQAVLDACEQIKSRMQPVKEENSSLSFSKLANACHLERIDLSAHGFYATPDINFDWVTGRGSPFSYFTFGAAFAEVEIDTLTGDFQIQRVDIVMDLGTSLNPAIDIGQIEGAFIQGLGWVALEEVKWGDKEHLWVKPGHLFTQGPGTYKLPTANDIPGEFHVSLLKDAPNIRAIHSSKAVGEPPLFLASSVFFAIKDAIMSARAEHGLHGFFVLDSPATPERIRMACADEFTKAFAAADFRPKLSV</sequence>
<dbReference type="InterPro" id="IPR016166">
    <property type="entry name" value="FAD-bd_PCMH"/>
</dbReference>
<dbReference type="PANTHER" id="PTHR45444:SF3">
    <property type="entry name" value="XANTHINE DEHYDROGENASE"/>
    <property type="match status" value="1"/>
</dbReference>
<keyword evidence="12 20" id="KW-0411">Iron-sulfur</keyword>
<dbReference type="SUPFAM" id="SSF47741">
    <property type="entry name" value="CO dehydrogenase ISP C-domain like"/>
    <property type="match status" value="1"/>
</dbReference>
<dbReference type="InterPro" id="IPR002346">
    <property type="entry name" value="Mopterin_DH_FAD-bd"/>
</dbReference>
<feature type="active site" description="Proton acceptor" evidence="18">
    <location>
        <position position="1313"/>
    </location>
</feature>
<dbReference type="InterPro" id="IPR002888">
    <property type="entry name" value="2Fe-2S-bd"/>
</dbReference>
<dbReference type="InterPro" id="IPR046867">
    <property type="entry name" value="AldOxase/xan_DH_MoCoBD2"/>
</dbReference>
<comment type="caution">
    <text evidence="24">The sequence shown here is derived from an EMBL/GenBank/DDBJ whole genome shotgun (WGS) entry which is preliminary data.</text>
</comment>
<evidence type="ECO:0000256" key="5">
    <source>
        <dbReference type="ARBA" id="ARBA00022505"/>
    </source>
</evidence>
<feature type="binding site" evidence="20">
    <location>
        <position position="54"/>
    </location>
    <ligand>
        <name>[2Fe-2S] cluster</name>
        <dbReference type="ChEBI" id="CHEBI:190135"/>
        <label>1</label>
    </ligand>
</feature>
<feature type="binding site" evidence="19">
    <location>
        <position position="404"/>
    </location>
    <ligand>
        <name>FAD</name>
        <dbReference type="ChEBI" id="CHEBI:57692"/>
    </ligand>
</feature>
<dbReference type="FunFam" id="3.90.1170.50:FF:000001">
    <property type="entry name" value="Aldehyde oxidase 1"/>
    <property type="match status" value="1"/>
</dbReference>
<feature type="binding site" evidence="20">
    <location>
        <position position="157"/>
    </location>
    <ligand>
        <name>[2Fe-2S] cluster</name>
        <dbReference type="ChEBI" id="CHEBI:190135"/>
        <label>2</label>
    </ligand>
</feature>
<evidence type="ECO:0000313" key="25">
    <source>
        <dbReference type="Proteomes" id="UP000886520"/>
    </source>
</evidence>